<dbReference type="PANTHER" id="PTHR38433">
    <property type="match status" value="1"/>
</dbReference>
<dbReference type="EMBL" id="BMEL01000001">
    <property type="protein sequence ID" value="GGF12672.1"/>
    <property type="molecule type" value="Genomic_DNA"/>
</dbReference>
<evidence type="ECO:0000256" key="1">
    <source>
        <dbReference type="SAM" id="Coils"/>
    </source>
</evidence>
<evidence type="ECO:0000313" key="3">
    <source>
        <dbReference type="Proteomes" id="UP000660110"/>
    </source>
</evidence>
<protein>
    <recommendedName>
        <fullName evidence="4">DUF1641 domain-containing protein</fullName>
    </recommendedName>
</protein>
<dbReference type="InterPro" id="IPR012440">
    <property type="entry name" value="DUF1641"/>
</dbReference>
<dbReference type="Proteomes" id="UP000660110">
    <property type="component" value="Unassembled WGS sequence"/>
</dbReference>
<sequence length="155" mass="17681">MAKSITNIKRLEISKEEQQERDLQEVREAVTENKEAILKGIELLSALDEVGTLDTAYAFSHSKKKALKYVVDEISKDQYAQLLENLPEIVFMLGDLDVKTVRETTNRLNEGIKEMNDTAVDQKTTIFDLAKALKDPEINRSITMMMQFLKGMGRQ</sequence>
<organism evidence="2 3">
    <name type="scientific">Halobacillus andaensis</name>
    <dbReference type="NCBI Taxonomy" id="1176239"/>
    <lineage>
        <taxon>Bacteria</taxon>
        <taxon>Bacillati</taxon>
        <taxon>Bacillota</taxon>
        <taxon>Bacilli</taxon>
        <taxon>Bacillales</taxon>
        <taxon>Bacillaceae</taxon>
        <taxon>Halobacillus</taxon>
    </lineage>
</organism>
<dbReference type="AlphaFoldDB" id="A0A917B173"/>
<dbReference type="Pfam" id="PF07849">
    <property type="entry name" value="DUF1641"/>
    <property type="match status" value="1"/>
</dbReference>
<proteinExistence type="predicted"/>
<evidence type="ECO:0008006" key="4">
    <source>
        <dbReference type="Google" id="ProtNLM"/>
    </source>
</evidence>
<gene>
    <name evidence="2" type="primary">yjgD</name>
    <name evidence="2" type="ORF">GCM10010954_09280</name>
</gene>
<keyword evidence="1" id="KW-0175">Coiled coil</keyword>
<reference evidence="2" key="2">
    <citation type="submission" date="2020-09" db="EMBL/GenBank/DDBJ databases">
        <authorList>
            <person name="Sun Q."/>
            <person name="Zhou Y."/>
        </authorList>
    </citation>
    <scope>NUCLEOTIDE SEQUENCE</scope>
    <source>
        <strain evidence="2">CGMCC 1.12153</strain>
    </source>
</reference>
<comment type="caution">
    <text evidence="2">The sequence shown here is derived from an EMBL/GenBank/DDBJ whole genome shotgun (WGS) entry which is preliminary data.</text>
</comment>
<feature type="coiled-coil region" evidence="1">
    <location>
        <begin position="1"/>
        <end position="36"/>
    </location>
</feature>
<evidence type="ECO:0000313" key="2">
    <source>
        <dbReference type="EMBL" id="GGF12672.1"/>
    </source>
</evidence>
<keyword evidence="3" id="KW-1185">Reference proteome</keyword>
<dbReference type="RefSeq" id="WP_188376284.1">
    <property type="nucleotide sequence ID" value="NZ_BMEL01000001.1"/>
</dbReference>
<accession>A0A917B173</accession>
<name>A0A917B173_HALAA</name>
<reference evidence="2" key="1">
    <citation type="journal article" date="2014" name="Int. J. Syst. Evol. Microbiol.">
        <title>Complete genome sequence of Corynebacterium casei LMG S-19264T (=DSM 44701T), isolated from a smear-ripened cheese.</title>
        <authorList>
            <consortium name="US DOE Joint Genome Institute (JGI-PGF)"/>
            <person name="Walter F."/>
            <person name="Albersmeier A."/>
            <person name="Kalinowski J."/>
            <person name="Ruckert C."/>
        </authorList>
    </citation>
    <scope>NUCLEOTIDE SEQUENCE</scope>
    <source>
        <strain evidence="2">CGMCC 1.12153</strain>
    </source>
</reference>
<dbReference type="PANTHER" id="PTHR38433:SF1">
    <property type="entry name" value="DUF1641 DOMAIN-CONTAINING PROTEIN"/>
    <property type="match status" value="1"/>
</dbReference>